<evidence type="ECO:0000256" key="1">
    <source>
        <dbReference type="SAM" id="MobiDB-lite"/>
    </source>
</evidence>
<dbReference type="Proteomes" id="UP000285146">
    <property type="component" value="Unassembled WGS sequence"/>
</dbReference>
<feature type="region of interest" description="Disordered" evidence="1">
    <location>
        <begin position="190"/>
        <end position="313"/>
    </location>
</feature>
<feature type="compositionally biased region" description="Basic and acidic residues" evidence="1">
    <location>
        <begin position="865"/>
        <end position="888"/>
    </location>
</feature>
<evidence type="ECO:0000313" key="4">
    <source>
        <dbReference type="Proteomes" id="UP000285146"/>
    </source>
</evidence>
<feature type="compositionally biased region" description="Acidic residues" evidence="1">
    <location>
        <begin position="890"/>
        <end position="899"/>
    </location>
</feature>
<proteinExistence type="predicted"/>
<feature type="region of interest" description="Disordered" evidence="1">
    <location>
        <begin position="1027"/>
        <end position="1104"/>
    </location>
</feature>
<feature type="compositionally biased region" description="Polar residues" evidence="1">
    <location>
        <begin position="1342"/>
        <end position="1351"/>
    </location>
</feature>
<dbReference type="OrthoDB" id="5368821at2759"/>
<feature type="compositionally biased region" description="Polar residues" evidence="1">
    <location>
        <begin position="1171"/>
        <end position="1198"/>
    </location>
</feature>
<evidence type="ECO:0000313" key="3">
    <source>
        <dbReference type="EMBL" id="ROV96059.1"/>
    </source>
</evidence>
<organism evidence="3 4">
    <name type="scientific">Cytospora leucostoma</name>
    <dbReference type="NCBI Taxonomy" id="1230097"/>
    <lineage>
        <taxon>Eukaryota</taxon>
        <taxon>Fungi</taxon>
        <taxon>Dikarya</taxon>
        <taxon>Ascomycota</taxon>
        <taxon>Pezizomycotina</taxon>
        <taxon>Sordariomycetes</taxon>
        <taxon>Sordariomycetidae</taxon>
        <taxon>Diaporthales</taxon>
        <taxon>Cytosporaceae</taxon>
        <taxon>Cytospora</taxon>
    </lineage>
</organism>
<feature type="compositionally biased region" description="Basic and acidic residues" evidence="1">
    <location>
        <begin position="521"/>
        <end position="530"/>
    </location>
</feature>
<dbReference type="EMBL" id="LKEB01000069">
    <property type="protein sequence ID" value="ROV96059.1"/>
    <property type="molecule type" value="Genomic_DNA"/>
</dbReference>
<gene>
    <name evidence="3" type="ORF">VPNG_09172</name>
</gene>
<dbReference type="STRING" id="1230097.A0A423VY98"/>
<feature type="region of interest" description="Disordered" evidence="1">
    <location>
        <begin position="1585"/>
        <end position="1616"/>
    </location>
</feature>
<sequence length="1616" mass="177672">MDKSLRLRLIVRRNGLPDSRILFNVPLAHDPTIANLVELVNDTIPLETEEWGLEDYAVELHDKDGHAFECLHFQSVASLLDKDDEVFIRPILTNELKKRRLSGRIQIAHSGQHLVDGVPYGRPRLRAPRGRPAVHIAPRKRRRLTYDGDFDQDDSEVDYLDDDEQGTIELYTGARGSRHGQEDEQRLLTQNGEPALKNSSRRVRFPHNLNAGGPRRDADVHVPVDNDPEDGEGEDEDEGEAEDEVSDSESEDYDQDDIQEELRGLSEEAAANVSTRRDDQERVRFHAPSEEVPEPVRGRSNDLCPSSDEDQRQQYPVHYSPESMGTRGKLDLKLLDKITAIRSAFPAVSTVKCEELLTKHNRDVSSVWKKLARQVKPRLDLAHTMVLNTQLELPSEIQVMSSPPRKPAEVPGEVSRIEDDEDDEDDMPDGPSGDEEREEHAEEPESMSAGEQDDENDSEDDYDGTFNDVSQPAPLHTGHDGSSSVSSSSESESDESESDESEQDENESKSRNSSSRRAGKQRREQTHGGDSDSSSDESSDSGTPFENGLGNQPRNVTRSSPRTGQLRTGRAGTACGASRASGKAASPLIETNSSSEEQSSEARGEGVNRGSGSPSSSSSNLDSDSDSDSDSSTDSSSSSESESDAQPSVSTRTNKAPMKPRTACAPTATSAEPPPPFSASHAASRVPVPPGQGLTKTQRRNARRRLQKQRRAASSDEAAPEDTGAARTSDADLIAKKSALLRSLGTSGLPEGRYEEAAEKNNVSPSPAMDGGISHMDTAEDPEAWKQKISYRAVECVNEGVELSEPPFPFVQRWDPQQRQRRGKRKSRNDTQFYGETDQHSSKKRKFESPRQPVDDYQENVTLNYDDHPFSAEEHSTKNDRDAGRAEPDQPAECDEDDLPALPQDLASVPSLQPEDLKPDMVVAWKQLMVSKATNWQPTLSEFLTAVVLEVEEGGQIFRVQLAKRDRDVDRAEKEYDEEGHRIYGRLEAPDDDEADIDMGFRDMSFAEMMDPRVVQQPALPVTAEKAPQLPELDTQVADSQPEHEEGEERRDSSELNNSTSSSHSGQLATLDDETDGHGQAQKQDDRASTVHLRVSPSPDAIQESFVTATNHDIGDGDKSEDEVDISAQLFTPGEQVPISDKRREEISQLINNGGFRQELRVSIDQSTFLRFGSPSRQLQEEASSVLFSRQVDSPQRFSSEEAPSEYDSKDPSQQDSLPPAPEPARDILHSAPQVHSSALDHEGTSGPVTSAGGVEYPNLSFTSQTSPRSGRQFDPNFVVHSDDLGIEPPEDSVLMGGFEDDSNPMDDLNGPDASVGDNGPGEQARTPTQQIYNDDLHHATSRQTATTPLKSRQLDPKDHGSPDSAGSNSTRSSSIFLDLELLGSQPAKIKFPEQVKEEPMTLQEKARRGPLSQPAQRMTQLPKIDKGKSSPAANSRSPGKGRKSSINGTPRRSQRTHRVSLFADLPSSPLAMETKSPETGMNEGGKGITDPNGNPRSLVARFDASVSPPTRFESRQHKDTASPATRSQVKGEPFRAASQKNVISSFEKDDSLAEVEPAYAEMYADDDVDEDYTDTVAGLKLTRRLPSSRAERGASLPLAETEVANERGWVPSTYQ</sequence>
<keyword evidence="4" id="KW-1185">Reference proteome</keyword>
<feature type="region of interest" description="Disordered" evidence="1">
    <location>
        <begin position="745"/>
        <end position="781"/>
    </location>
</feature>
<feature type="compositionally biased region" description="Acidic residues" evidence="1">
    <location>
        <begin position="148"/>
        <end position="165"/>
    </location>
</feature>
<reference evidence="3 4" key="1">
    <citation type="submission" date="2015-09" db="EMBL/GenBank/DDBJ databases">
        <title>Host preference determinants of Valsa canker pathogens revealed by comparative genomics.</title>
        <authorList>
            <person name="Yin Z."/>
            <person name="Huang L."/>
        </authorList>
    </citation>
    <scope>NUCLEOTIDE SEQUENCE [LARGE SCALE GENOMIC DNA]</scope>
    <source>
        <strain evidence="3 4">SXYLt</strain>
    </source>
</reference>
<feature type="region of interest" description="Disordered" evidence="1">
    <location>
        <begin position="1171"/>
        <end position="1373"/>
    </location>
</feature>
<name>A0A423VY98_9PEZI</name>
<evidence type="ECO:0000259" key="2">
    <source>
        <dbReference type="Pfam" id="PF24054"/>
    </source>
</evidence>
<comment type="caution">
    <text evidence="3">The sequence shown here is derived from an EMBL/GenBank/DDBJ whole genome shotgun (WGS) entry which is preliminary data.</text>
</comment>
<feature type="compositionally biased region" description="Acidic residues" evidence="1">
    <location>
        <begin position="491"/>
        <end position="505"/>
    </location>
</feature>
<feature type="compositionally biased region" description="Basic and acidic residues" evidence="1">
    <location>
        <begin position="214"/>
        <end position="224"/>
    </location>
</feature>
<feature type="region of interest" description="Disordered" evidence="1">
    <location>
        <begin position="397"/>
        <end position="732"/>
    </location>
</feature>
<protein>
    <recommendedName>
        <fullName evidence="2">DUF7357 domain-containing protein</fullName>
    </recommendedName>
</protein>
<feature type="region of interest" description="Disordered" evidence="1">
    <location>
        <begin position="145"/>
        <end position="165"/>
    </location>
</feature>
<feature type="compositionally biased region" description="Low complexity" evidence="1">
    <location>
        <begin position="632"/>
        <end position="650"/>
    </location>
</feature>
<feature type="compositionally biased region" description="Low complexity" evidence="1">
    <location>
        <begin position="662"/>
        <end position="671"/>
    </location>
</feature>
<accession>A0A423VY98</accession>
<feature type="compositionally biased region" description="Basic and acidic residues" evidence="1">
    <location>
        <begin position="1041"/>
        <end position="1054"/>
    </location>
</feature>
<feature type="compositionally biased region" description="Basic residues" evidence="1">
    <location>
        <begin position="697"/>
        <end position="711"/>
    </location>
</feature>
<feature type="compositionally biased region" description="Low complexity" evidence="1">
    <location>
        <begin position="1055"/>
        <end position="1065"/>
    </location>
</feature>
<feature type="compositionally biased region" description="Basic and acidic residues" evidence="1">
    <location>
        <begin position="1353"/>
        <end position="1362"/>
    </location>
</feature>
<feature type="compositionally biased region" description="Polar residues" evidence="1">
    <location>
        <begin position="1260"/>
        <end position="1270"/>
    </location>
</feature>
<feature type="compositionally biased region" description="Low complexity" evidence="1">
    <location>
        <begin position="611"/>
        <end position="622"/>
    </location>
</feature>
<feature type="region of interest" description="Disordered" evidence="1">
    <location>
        <begin position="802"/>
        <end position="903"/>
    </location>
</feature>
<feature type="domain" description="DUF7357" evidence="2">
    <location>
        <begin position="5"/>
        <end position="139"/>
    </location>
</feature>
<feature type="compositionally biased region" description="Acidic residues" evidence="1">
    <location>
        <begin position="418"/>
        <end position="463"/>
    </location>
</feature>
<feature type="compositionally biased region" description="Acidic residues" evidence="1">
    <location>
        <begin position="226"/>
        <end position="259"/>
    </location>
</feature>
<feature type="region of interest" description="Disordered" evidence="1">
    <location>
        <begin position="1386"/>
        <end position="1551"/>
    </location>
</feature>
<dbReference type="InterPro" id="IPR055781">
    <property type="entry name" value="DUF7357"/>
</dbReference>
<feature type="compositionally biased region" description="Polar residues" evidence="1">
    <location>
        <begin position="549"/>
        <end position="566"/>
    </location>
</feature>
<feature type="compositionally biased region" description="Basic and acidic residues" evidence="1">
    <location>
        <begin position="275"/>
        <end position="300"/>
    </location>
</feature>
<feature type="compositionally biased region" description="Basic and acidic residues" evidence="1">
    <location>
        <begin position="1391"/>
        <end position="1408"/>
    </location>
</feature>
<dbReference type="InParanoid" id="A0A423VY98"/>
<dbReference type="Pfam" id="PF24054">
    <property type="entry name" value="DUF7357"/>
    <property type="match status" value="1"/>
</dbReference>